<evidence type="ECO:0000313" key="2">
    <source>
        <dbReference type="Proteomes" id="UP000814033"/>
    </source>
</evidence>
<proteinExistence type="predicted"/>
<keyword evidence="2" id="KW-1185">Reference proteome</keyword>
<organism evidence="1 2">
    <name type="scientific">Auriscalpium vulgare</name>
    <dbReference type="NCBI Taxonomy" id="40419"/>
    <lineage>
        <taxon>Eukaryota</taxon>
        <taxon>Fungi</taxon>
        <taxon>Dikarya</taxon>
        <taxon>Basidiomycota</taxon>
        <taxon>Agaricomycotina</taxon>
        <taxon>Agaricomycetes</taxon>
        <taxon>Russulales</taxon>
        <taxon>Auriscalpiaceae</taxon>
        <taxon>Auriscalpium</taxon>
    </lineage>
</organism>
<reference evidence="1" key="2">
    <citation type="journal article" date="2022" name="New Phytol.">
        <title>Evolutionary transition to the ectomycorrhizal habit in the genomes of a hyperdiverse lineage of mushroom-forming fungi.</title>
        <authorList>
            <person name="Looney B."/>
            <person name="Miyauchi S."/>
            <person name="Morin E."/>
            <person name="Drula E."/>
            <person name="Courty P.E."/>
            <person name="Kohler A."/>
            <person name="Kuo A."/>
            <person name="LaButti K."/>
            <person name="Pangilinan J."/>
            <person name="Lipzen A."/>
            <person name="Riley R."/>
            <person name="Andreopoulos W."/>
            <person name="He G."/>
            <person name="Johnson J."/>
            <person name="Nolan M."/>
            <person name="Tritt A."/>
            <person name="Barry K.W."/>
            <person name="Grigoriev I.V."/>
            <person name="Nagy L.G."/>
            <person name="Hibbett D."/>
            <person name="Henrissat B."/>
            <person name="Matheny P.B."/>
            <person name="Labbe J."/>
            <person name="Martin F.M."/>
        </authorList>
    </citation>
    <scope>NUCLEOTIDE SEQUENCE</scope>
    <source>
        <strain evidence="1">FP105234-sp</strain>
    </source>
</reference>
<sequence>MDALGNDSRKAVDEAAVGGAAPPIPRLEGSVPENEAHDQRDATVVTGIGRFPPELLIQIFGWCLEDRPWRDPHSSRLTLGWINITYVCQSWRSLAIECTHLWTHVSLAMGDAWVEEILRRSGQKDLHVDDFPQSGSLSQMPVGIIQKHAHRMRSIDIKPQVQPDLEDIIKAFALPMPRLEYLRLRDTPARYDLPQTLNAPNLCHLDLDGPAHRFAWTAAALRNILTLCLVSKGAEMFCPSVDEVLGALAGMPLLESLTLHYALPRSPPGGAASTSHDAVVLEALKHCSIHGAEYDVASLLTALRLPPDVQLDLNLVMDADITQLNAFAPLIPLLTTYIHPALHLIALRTPMGPYNHPKLEFLVYRTDDTQGPDVKLTFTIIDQRPHILLRFLSQTLPIANLRRLSIISLDPGAMVWTTILRRAVSLEEVTAHSRAGLTFCWAIANFDSAEVATGTTRRTTRFTKLVLRKVKFRVEPACGEAEELRAWLVRRKEAGRPLLTLNVTPGSFGKKDVEGWQPVPREMPEFAHDWD</sequence>
<accession>A0ACB8R1K3</accession>
<reference evidence="1" key="1">
    <citation type="submission" date="2021-02" db="EMBL/GenBank/DDBJ databases">
        <authorList>
            <consortium name="DOE Joint Genome Institute"/>
            <person name="Ahrendt S."/>
            <person name="Looney B.P."/>
            <person name="Miyauchi S."/>
            <person name="Morin E."/>
            <person name="Drula E."/>
            <person name="Courty P.E."/>
            <person name="Chicoki N."/>
            <person name="Fauchery L."/>
            <person name="Kohler A."/>
            <person name="Kuo A."/>
            <person name="Labutti K."/>
            <person name="Pangilinan J."/>
            <person name="Lipzen A."/>
            <person name="Riley R."/>
            <person name="Andreopoulos W."/>
            <person name="He G."/>
            <person name="Johnson J."/>
            <person name="Barry K.W."/>
            <person name="Grigoriev I.V."/>
            <person name="Nagy L."/>
            <person name="Hibbett D."/>
            <person name="Henrissat B."/>
            <person name="Matheny P.B."/>
            <person name="Labbe J."/>
            <person name="Martin F."/>
        </authorList>
    </citation>
    <scope>NUCLEOTIDE SEQUENCE</scope>
    <source>
        <strain evidence="1">FP105234-sp</strain>
    </source>
</reference>
<comment type="caution">
    <text evidence="1">The sequence shown here is derived from an EMBL/GenBank/DDBJ whole genome shotgun (WGS) entry which is preliminary data.</text>
</comment>
<dbReference type="EMBL" id="MU276624">
    <property type="protein sequence ID" value="KAI0038004.1"/>
    <property type="molecule type" value="Genomic_DNA"/>
</dbReference>
<protein>
    <submittedName>
        <fullName evidence="1">Uncharacterized protein</fullName>
    </submittedName>
</protein>
<name>A0ACB8R1K3_9AGAM</name>
<gene>
    <name evidence="1" type="ORF">FA95DRAFT_1613701</name>
</gene>
<evidence type="ECO:0000313" key="1">
    <source>
        <dbReference type="EMBL" id="KAI0038004.1"/>
    </source>
</evidence>
<dbReference type="Proteomes" id="UP000814033">
    <property type="component" value="Unassembled WGS sequence"/>
</dbReference>